<dbReference type="InterPro" id="IPR050469">
    <property type="entry name" value="Diguanylate_Cyclase"/>
</dbReference>
<proteinExistence type="predicted"/>
<dbReference type="NCBIfam" id="TIGR00254">
    <property type="entry name" value="GGDEF"/>
    <property type="match status" value="1"/>
</dbReference>
<dbReference type="CDD" id="cd01949">
    <property type="entry name" value="GGDEF"/>
    <property type="match status" value="1"/>
</dbReference>
<evidence type="ECO:0000256" key="1">
    <source>
        <dbReference type="ARBA" id="ARBA00012528"/>
    </source>
</evidence>
<dbReference type="PROSITE" id="PS50887">
    <property type="entry name" value="GGDEF"/>
    <property type="match status" value="1"/>
</dbReference>
<dbReference type="GO" id="GO:0005886">
    <property type="term" value="C:plasma membrane"/>
    <property type="evidence" value="ECO:0007669"/>
    <property type="project" value="TreeGrafter"/>
</dbReference>
<dbReference type="GO" id="GO:0052621">
    <property type="term" value="F:diguanylate cyclase activity"/>
    <property type="evidence" value="ECO:0007669"/>
    <property type="project" value="UniProtKB-EC"/>
</dbReference>
<organism evidence="6 7">
    <name type="scientific">Melaminivora alkalimesophila</name>
    <dbReference type="NCBI Taxonomy" id="1165852"/>
    <lineage>
        <taxon>Bacteria</taxon>
        <taxon>Pseudomonadati</taxon>
        <taxon>Pseudomonadota</taxon>
        <taxon>Betaproteobacteria</taxon>
        <taxon>Burkholderiales</taxon>
        <taxon>Comamonadaceae</taxon>
        <taxon>Melaminivora</taxon>
    </lineage>
</organism>
<dbReference type="InterPro" id="IPR043128">
    <property type="entry name" value="Rev_trsase/Diguanyl_cyclase"/>
</dbReference>
<dbReference type="GO" id="GO:0043709">
    <property type="term" value="P:cell adhesion involved in single-species biofilm formation"/>
    <property type="evidence" value="ECO:0007669"/>
    <property type="project" value="TreeGrafter"/>
</dbReference>
<dbReference type="EMBL" id="QGUB01000003">
    <property type="protein sequence ID" value="PWW46824.1"/>
    <property type="molecule type" value="Genomic_DNA"/>
</dbReference>
<dbReference type="Proteomes" id="UP000246483">
    <property type="component" value="Unassembled WGS sequence"/>
</dbReference>
<feature type="transmembrane region" description="Helical" evidence="4">
    <location>
        <begin position="55"/>
        <end position="75"/>
    </location>
</feature>
<evidence type="ECO:0000313" key="6">
    <source>
        <dbReference type="EMBL" id="PWW46824.1"/>
    </source>
</evidence>
<dbReference type="GO" id="GO:1902201">
    <property type="term" value="P:negative regulation of bacterial-type flagellum-dependent cell motility"/>
    <property type="evidence" value="ECO:0007669"/>
    <property type="project" value="TreeGrafter"/>
</dbReference>
<reference evidence="6 7" key="1">
    <citation type="submission" date="2018-05" db="EMBL/GenBank/DDBJ databases">
        <title>Genomic Encyclopedia of Type Strains, Phase IV (KMG-IV): sequencing the most valuable type-strain genomes for metagenomic binning, comparative biology and taxonomic classification.</title>
        <authorList>
            <person name="Goeker M."/>
        </authorList>
    </citation>
    <scope>NUCLEOTIDE SEQUENCE [LARGE SCALE GENOMIC DNA]</scope>
    <source>
        <strain evidence="6 7">DSM 26006</strain>
    </source>
</reference>
<sequence>MDDVPARATTGKAGREQDATAAAAPAGRRGALARLGDLLLGTEPRQRQRLGMSSFAALLMLCCIGAMYLGVAAGLAPAGPVHWWAAGCTLGLVIVYALIRSGWSQRWRDPSLTLAQVGSAMTFAATAFVLAGAARGIVMPVLAIILMFGTFGLSRGQMLAVLAYGLALFAAAIGVARWQSPELMPLPLAAAYVLMAALVLLSATVLNMRTQATREKLRAQKVELARAMEQVRELATRDELTGLPNRRSMMEALQLQAWRAQRGGRPALVAQLDLDHFKAVNDAHGHGAGDAALRAFARAVRGCVRAGDLLARWGGEEFVLLAADTAPAEGEPLLERVRQAVADMTLPMADGTTLRLTVSIGVAHWRPGEPVEGVLQRADAALYDAKRLGRNRVIWAPGDAPAP</sequence>
<name>A0A317RBE1_9BURK</name>
<dbReference type="SUPFAM" id="SSF55073">
    <property type="entry name" value="Nucleotide cyclase"/>
    <property type="match status" value="1"/>
</dbReference>
<feature type="transmembrane region" description="Helical" evidence="4">
    <location>
        <begin position="81"/>
        <end position="99"/>
    </location>
</feature>
<dbReference type="InterPro" id="IPR000160">
    <property type="entry name" value="GGDEF_dom"/>
</dbReference>
<dbReference type="EC" id="2.7.7.65" evidence="1"/>
<gene>
    <name evidence="6" type="ORF">DFR36_10399</name>
</gene>
<dbReference type="RefSeq" id="WP_244909154.1">
    <property type="nucleotide sequence ID" value="NZ_QGUB01000003.1"/>
</dbReference>
<feature type="region of interest" description="Disordered" evidence="3">
    <location>
        <begin position="1"/>
        <end position="26"/>
    </location>
</feature>
<feature type="transmembrane region" description="Helical" evidence="4">
    <location>
        <begin position="111"/>
        <end position="131"/>
    </location>
</feature>
<dbReference type="Gene3D" id="3.30.70.270">
    <property type="match status" value="1"/>
</dbReference>
<dbReference type="PANTHER" id="PTHR45138:SF9">
    <property type="entry name" value="DIGUANYLATE CYCLASE DGCM-RELATED"/>
    <property type="match status" value="1"/>
</dbReference>
<keyword evidence="7" id="KW-1185">Reference proteome</keyword>
<protein>
    <recommendedName>
        <fullName evidence="1">diguanylate cyclase</fullName>
        <ecNumber evidence="1">2.7.7.65</ecNumber>
    </recommendedName>
</protein>
<keyword evidence="4" id="KW-0472">Membrane</keyword>
<keyword evidence="4" id="KW-1133">Transmembrane helix</keyword>
<accession>A0A317RBE1</accession>
<feature type="transmembrane region" description="Helical" evidence="4">
    <location>
        <begin position="137"/>
        <end position="154"/>
    </location>
</feature>
<dbReference type="FunFam" id="3.30.70.270:FF:000001">
    <property type="entry name" value="Diguanylate cyclase domain protein"/>
    <property type="match status" value="1"/>
</dbReference>
<comment type="catalytic activity">
    <reaction evidence="2">
        <text>2 GTP = 3',3'-c-di-GMP + 2 diphosphate</text>
        <dbReference type="Rhea" id="RHEA:24898"/>
        <dbReference type="ChEBI" id="CHEBI:33019"/>
        <dbReference type="ChEBI" id="CHEBI:37565"/>
        <dbReference type="ChEBI" id="CHEBI:58805"/>
        <dbReference type="EC" id="2.7.7.65"/>
    </reaction>
</comment>
<dbReference type="SMART" id="SM00267">
    <property type="entry name" value="GGDEF"/>
    <property type="match status" value="1"/>
</dbReference>
<dbReference type="AlphaFoldDB" id="A0A317RBE1"/>
<dbReference type="PANTHER" id="PTHR45138">
    <property type="entry name" value="REGULATORY COMPONENTS OF SENSORY TRANSDUCTION SYSTEM"/>
    <property type="match status" value="1"/>
</dbReference>
<evidence type="ECO:0000256" key="4">
    <source>
        <dbReference type="SAM" id="Phobius"/>
    </source>
</evidence>
<dbReference type="Pfam" id="PF00990">
    <property type="entry name" value="GGDEF"/>
    <property type="match status" value="1"/>
</dbReference>
<evidence type="ECO:0000313" key="7">
    <source>
        <dbReference type="Proteomes" id="UP000246483"/>
    </source>
</evidence>
<evidence type="ECO:0000256" key="2">
    <source>
        <dbReference type="ARBA" id="ARBA00034247"/>
    </source>
</evidence>
<evidence type="ECO:0000256" key="3">
    <source>
        <dbReference type="SAM" id="MobiDB-lite"/>
    </source>
</evidence>
<feature type="domain" description="GGDEF" evidence="5">
    <location>
        <begin position="265"/>
        <end position="398"/>
    </location>
</feature>
<evidence type="ECO:0000259" key="5">
    <source>
        <dbReference type="PROSITE" id="PS50887"/>
    </source>
</evidence>
<dbReference type="InterPro" id="IPR029787">
    <property type="entry name" value="Nucleotide_cyclase"/>
</dbReference>
<feature type="transmembrane region" description="Helical" evidence="4">
    <location>
        <begin position="161"/>
        <end position="180"/>
    </location>
</feature>
<comment type="caution">
    <text evidence="6">The sequence shown here is derived from an EMBL/GenBank/DDBJ whole genome shotgun (WGS) entry which is preliminary data.</text>
</comment>
<keyword evidence="4" id="KW-0812">Transmembrane</keyword>
<feature type="transmembrane region" description="Helical" evidence="4">
    <location>
        <begin position="186"/>
        <end position="208"/>
    </location>
</feature>